<dbReference type="PROSITE" id="PS51915">
    <property type="entry name" value="ZAD"/>
    <property type="match status" value="1"/>
</dbReference>
<dbReference type="GO" id="GO:0003677">
    <property type="term" value="F:DNA binding"/>
    <property type="evidence" value="ECO:0007669"/>
    <property type="project" value="UniProtKB-KW"/>
</dbReference>
<evidence type="ECO:0000256" key="11">
    <source>
        <dbReference type="PROSITE-ProRule" id="PRU01263"/>
    </source>
</evidence>
<evidence type="ECO:0000259" key="12">
    <source>
        <dbReference type="PROSITE" id="PS50157"/>
    </source>
</evidence>
<keyword evidence="4 10" id="KW-0863">Zinc-finger</keyword>
<dbReference type="PROSITE" id="PS00028">
    <property type="entry name" value="ZINC_FINGER_C2H2_1"/>
    <property type="match status" value="7"/>
</dbReference>
<name>B4GFW2_DROPE</name>
<dbReference type="SMART" id="SM00868">
    <property type="entry name" value="zf-AD"/>
    <property type="match status" value="1"/>
</dbReference>
<dbReference type="GO" id="GO:0008270">
    <property type="term" value="F:zinc ion binding"/>
    <property type="evidence" value="ECO:0007669"/>
    <property type="project" value="UniProtKB-UniRule"/>
</dbReference>
<gene>
    <name evidence="14" type="primary">Dper\GL22287</name>
    <name evidence="14" type="ORF">Dper_GL22287</name>
</gene>
<feature type="domain" description="C2H2-type" evidence="12">
    <location>
        <begin position="361"/>
        <end position="388"/>
    </location>
</feature>
<evidence type="ECO:0000259" key="13">
    <source>
        <dbReference type="PROSITE" id="PS51915"/>
    </source>
</evidence>
<evidence type="ECO:0000256" key="2">
    <source>
        <dbReference type="ARBA" id="ARBA00022723"/>
    </source>
</evidence>
<dbReference type="eggNOG" id="KOG1721">
    <property type="taxonomic scope" value="Eukaryota"/>
</dbReference>
<dbReference type="Proteomes" id="UP000008744">
    <property type="component" value="Unassembled WGS sequence"/>
</dbReference>
<dbReference type="InterPro" id="IPR013087">
    <property type="entry name" value="Znf_C2H2_type"/>
</dbReference>
<dbReference type="InterPro" id="IPR050331">
    <property type="entry name" value="Zinc_finger"/>
</dbReference>
<dbReference type="SMART" id="SM00355">
    <property type="entry name" value="ZnF_C2H2"/>
    <property type="match status" value="7"/>
</dbReference>
<evidence type="ECO:0000256" key="10">
    <source>
        <dbReference type="PROSITE-ProRule" id="PRU00042"/>
    </source>
</evidence>
<evidence type="ECO:0000256" key="9">
    <source>
        <dbReference type="ARBA" id="ARBA00023242"/>
    </source>
</evidence>
<proteinExistence type="predicted"/>
<feature type="binding site" evidence="11">
    <location>
        <position position="57"/>
    </location>
    <ligand>
        <name>Zn(2+)</name>
        <dbReference type="ChEBI" id="CHEBI:29105"/>
    </ligand>
</feature>
<evidence type="ECO:0000256" key="5">
    <source>
        <dbReference type="ARBA" id="ARBA00022833"/>
    </source>
</evidence>
<dbReference type="OrthoDB" id="9439903at2759"/>
<feature type="binding site" evidence="11">
    <location>
        <position position="10"/>
    </location>
    <ligand>
        <name>Zn(2+)</name>
        <dbReference type="ChEBI" id="CHEBI:29105"/>
    </ligand>
</feature>
<organism evidence="15">
    <name type="scientific">Drosophila persimilis</name>
    <name type="common">Fruit fly</name>
    <dbReference type="NCBI Taxonomy" id="7234"/>
    <lineage>
        <taxon>Eukaryota</taxon>
        <taxon>Metazoa</taxon>
        <taxon>Ecdysozoa</taxon>
        <taxon>Arthropoda</taxon>
        <taxon>Hexapoda</taxon>
        <taxon>Insecta</taxon>
        <taxon>Pterygota</taxon>
        <taxon>Neoptera</taxon>
        <taxon>Endopterygota</taxon>
        <taxon>Diptera</taxon>
        <taxon>Brachycera</taxon>
        <taxon>Muscomorpha</taxon>
        <taxon>Ephydroidea</taxon>
        <taxon>Drosophilidae</taxon>
        <taxon>Drosophila</taxon>
        <taxon>Sophophora</taxon>
    </lineage>
</organism>
<dbReference type="FunFam" id="3.30.160.60:FF:000557">
    <property type="entry name" value="zinc finger and SCAN domain-containing protein 29"/>
    <property type="match status" value="1"/>
</dbReference>
<evidence type="ECO:0000256" key="7">
    <source>
        <dbReference type="ARBA" id="ARBA00023125"/>
    </source>
</evidence>
<dbReference type="Pfam" id="PF07776">
    <property type="entry name" value="zf-AD"/>
    <property type="match status" value="1"/>
</dbReference>
<keyword evidence="2 11" id="KW-0479">Metal-binding</keyword>
<protein>
    <submittedName>
        <fullName evidence="14">GL22287</fullName>
    </submittedName>
</protein>
<dbReference type="GO" id="GO:0006355">
    <property type="term" value="P:regulation of DNA-templated transcription"/>
    <property type="evidence" value="ECO:0007669"/>
    <property type="project" value="UniProtKB-ARBA"/>
</dbReference>
<keyword evidence="8" id="KW-0804">Transcription</keyword>
<dbReference type="PROSITE" id="PS50157">
    <property type="entry name" value="ZINC_FINGER_C2H2_2"/>
    <property type="match status" value="7"/>
</dbReference>
<dbReference type="SMR" id="B4GFW2"/>
<accession>B4GFW2</accession>
<feature type="domain" description="C2H2-type" evidence="12">
    <location>
        <begin position="276"/>
        <end position="304"/>
    </location>
</feature>
<evidence type="ECO:0000256" key="4">
    <source>
        <dbReference type="ARBA" id="ARBA00022771"/>
    </source>
</evidence>
<dbReference type="Pfam" id="PF13894">
    <property type="entry name" value="zf-C2H2_4"/>
    <property type="match status" value="1"/>
</dbReference>
<keyword evidence="15" id="KW-1185">Reference proteome</keyword>
<keyword evidence="9" id="KW-0539">Nucleus</keyword>
<keyword evidence="3" id="KW-0677">Repeat</keyword>
<keyword evidence="6" id="KW-0805">Transcription regulation</keyword>
<dbReference type="Gene3D" id="3.30.160.60">
    <property type="entry name" value="Classic Zinc Finger"/>
    <property type="match status" value="7"/>
</dbReference>
<feature type="domain" description="C2H2-type" evidence="12">
    <location>
        <begin position="248"/>
        <end position="270"/>
    </location>
</feature>
<dbReference type="HOGENOM" id="CLU_002678_94_1_1"/>
<keyword evidence="5 11" id="KW-0862">Zinc</keyword>
<comment type="subcellular location">
    <subcellularLocation>
        <location evidence="1">Nucleus</location>
    </subcellularLocation>
</comment>
<feature type="domain" description="ZAD" evidence="13">
    <location>
        <begin position="8"/>
        <end position="84"/>
    </location>
</feature>
<dbReference type="FunFam" id="3.30.160.60:FF:002343">
    <property type="entry name" value="Zinc finger protein 33A"/>
    <property type="match status" value="1"/>
</dbReference>
<dbReference type="InterPro" id="IPR036236">
    <property type="entry name" value="Znf_C2H2_sf"/>
</dbReference>
<dbReference type="Pfam" id="PF00096">
    <property type="entry name" value="zf-C2H2"/>
    <property type="match status" value="5"/>
</dbReference>
<evidence type="ECO:0000256" key="8">
    <source>
        <dbReference type="ARBA" id="ARBA00023163"/>
    </source>
</evidence>
<keyword evidence="7" id="KW-0238">DNA-binding</keyword>
<dbReference type="SUPFAM" id="SSF57716">
    <property type="entry name" value="Glucocorticoid receptor-like (DNA-binding domain)"/>
    <property type="match status" value="1"/>
</dbReference>
<dbReference type="SUPFAM" id="SSF57667">
    <property type="entry name" value="beta-beta-alpha zinc fingers"/>
    <property type="match status" value="4"/>
</dbReference>
<evidence type="ECO:0000313" key="15">
    <source>
        <dbReference type="Proteomes" id="UP000008744"/>
    </source>
</evidence>
<sequence>MTLQLSEFLCRVCLQQQELLVDIYENVEELQMDLSSLLESCGNIKVERLDEYPKYLCQECTKELLITAKFRKKCAETQIRLQEDAARNALRLEEKECLSNKEYQGEQEVFRPEEDYLTEGIIVCDPIDYAEQVPTEEQEETTAEDAGQESLISASYNCDNCGAVFQQAHTLRKHLKNFHALTTIYDCKNCGQFYTDNAEFKSHSCCTDRSTELVVQSGRHRCIYCGKCLQSATSLAEHLRLHTGERPYCCDDCPQTFTTNGALVTHQKRHFKVIQHHCNYCGQGFVESSNLKRHITAKHTKEKPHTCTVCQRKFSRVYLLELHTRTHTGERPYKCNHCQRTFSQLGVLRSHERIHSNERLHRCQLCPKTFGRAAQLRNHMMRHEEETETGPEQSLKIFEEYQTIGGIICL</sequence>
<dbReference type="PANTHER" id="PTHR16515">
    <property type="entry name" value="PR DOMAIN ZINC FINGER PROTEIN"/>
    <property type="match status" value="1"/>
</dbReference>
<evidence type="ECO:0000313" key="14">
    <source>
        <dbReference type="EMBL" id="EDW34497.1"/>
    </source>
</evidence>
<feature type="binding site" evidence="11">
    <location>
        <position position="13"/>
    </location>
    <ligand>
        <name>Zn(2+)</name>
        <dbReference type="ChEBI" id="CHEBI:29105"/>
    </ligand>
</feature>
<dbReference type="PhylomeDB" id="B4GFW2"/>
<feature type="domain" description="C2H2-type" evidence="12">
    <location>
        <begin position="156"/>
        <end position="180"/>
    </location>
</feature>
<dbReference type="PANTHER" id="PTHR16515:SF49">
    <property type="entry name" value="GASTRULA ZINC FINGER PROTEIN XLCGF49.1-LIKE-RELATED"/>
    <property type="match status" value="1"/>
</dbReference>
<dbReference type="FunFam" id="3.30.160.60:FF:000446">
    <property type="entry name" value="Zinc finger protein"/>
    <property type="match status" value="2"/>
</dbReference>
<evidence type="ECO:0000256" key="1">
    <source>
        <dbReference type="ARBA" id="ARBA00004123"/>
    </source>
</evidence>
<feature type="domain" description="C2H2-type" evidence="12">
    <location>
        <begin position="305"/>
        <end position="332"/>
    </location>
</feature>
<feature type="binding site" evidence="11">
    <location>
        <position position="60"/>
    </location>
    <ligand>
        <name>Zn(2+)</name>
        <dbReference type="ChEBI" id="CHEBI:29105"/>
    </ligand>
</feature>
<dbReference type="InterPro" id="IPR012934">
    <property type="entry name" value="Znf_AD"/>
</dbReference>
<evidence type="ECO:0000256" key="6">
    <source>
        <dbReference type="ARBA" id="ARBA00023015"/>
    </source>
</evidence>
<dbReference type="GO" id="GO:0005634">
    <property type="term" value="C:nucleus"/>
    <property type="evidence" value="ECO:0007669"/>
    <property type="project" value="UniProtKB-SubCell"/>
</dbReference>
<feature type="domain" description="C2H2-type" evidence="12">
    <location>
        <begin position="333"/>
        <end position="360"/>
    </location>
</feature>
<feature type="domain" description="C2H2-type" evidence="12">
    <location>
        <begin position="220"/>
        <end position="247"/>
    </location>
</feature>
<dbReference type="OMA" id="GKCMQSA"/>
<reference evidence="14 15" key="1">
    <citation type="journal article" date="2007" name="Nature">
        <title>Evolution of genes and genomes on the Drosophila phylogeny.</title>
        <authorList>
            <consortium name="Drosophila 12 Genomes Consortium"/>
            <person name="Clark A.G."/>
            <person name="Eisen M.B."/>
            <person name="Smith D.R."/>
            <person name="Bergman C.M."/>
            <person name="Oliver B."/>
            <person name="Markow T.A."/>
            <person name="Kaufman T.C."/>
            <person name="Kellis M."/>
            <person name="Gelbart W."/>
            <person name="Iyer V.N."/>
            <person name="Pollard D.A."/>
            <person name="Sackton T.B."/>
            <person name="Larracuente A.M."/>
            <person name="Singh N.D."/>
            <person name="Abad J.P."/>
            <person name="Abt D.N."/>
            <person name="Adryan B."/>
            <person name="Aguade M."/>
            <person name="Akashi H."/>
            <person name="Anderson W.W."/>
            <person name="Aquadro C.F."/>
            <person name="Ardell D.H."/>
            <person name="Arguello R."/>
            <person name="Artieri C.G."/>
            <person name="Barbash D.A."/>
            <person name="Barker D."/>
            <person name="Barsanti P."/>
            <person name="Batterham P."/>
            <person name="Batzoglou S."/>
            <person name="Begun D."/>
            <person name="Bhutkar A."/>
            <person name="Blanco E."/>
            <person name="Bosak S.A."/>
            <person name="Bradley R.K."/>
            <person name="Brand A.D."/>
            <person name="Brent M.R."/>
            <person name="Brooks A.N."/>
            <person name="Brown R.H."/>
            <person name="Butlin R.K."/>
            <person name="Caggese C."/>
            <person name="Calvi B.R."/>
            <person name="Bernardo de Carvalho A."/>
            <person name="Caspi A."/>
            <person name="Castrezana S."/>
            <person name="Celniker S.E."/>
            <person name="Chang J.L."/>
            <person name="Chapple C."/>
            <person name="Chatterji S."/>
            <person name="Chinwalla A."/>
            <person name="Civetta A."/>
            <person name="Clifton S.W."/>
            <person name="Comeron J.M."/>
            <person name="Costello J.C."/>
            <person name="Coyne J.A."/>
            <person name="Daub J."/>
            <person name="David R.G."/>
            <person name="Delcher A.L."/>
            <person name="Delehaunty K."/>
            <person name="Do C.B."/>
            <person name="Ebling H."/>
            <person name="Edwards K."/>
            <person name="Eickbush T."/>
            <person name="Evans J.D."/>
            <person name="Filipski A."/>
            <person name="Findeiss S."/>
            <person name="Freyhult E."/>
            <person name="Fulton L."/>
            <person name="Fulton R."/>
            <person name="Garcia A.C."/>
            <person name="Gardiner A."/>
            <person name="Garfield D.A."/>
            <person name="Garvin B.E."/>
            <person name="Gibson G."/>
            <person name="Gilbert D."/>
            <person name="Gnerre S."/>
            <person name="Godfrey J."/>
            <person name="Good R."/>
            <person name="Gotea V."/>
            <person name="Gravely B."/>
            <person name="Greenberg A.J."/>
            <person name="Griffiths-Jones S."/>
            <person name="Gross S."/>
            <person name="Guigo R."/>
            <person name="Gustafson E.A."/>
            <person name="Haerty W."/>
            <person name="Hahn M.W."/>
            <person name="Halligan D.L."/>
            <person name="Halpern A.L."/>
            <person name="Halter G.M."/>
            <person name="Han M.V."/>
            <person name="Heger A."/>
            <person name="Hillier L."/>
            <person name="Hinrichs A.S."/>
            <person name="Holmes I."/>
            <person name="Hoskins R.A."/>
            <person name="Hubisz M.J."/>
            <person name="Hultmark D."/>
            <person name="Huntley M.A."/>
            <person name="Jaffe D.B."/>
            <person name="Jagadeeshan S."/>
            <person name="Jeck W.R."/>
            <person name="Johnson J."/>
            <person name="Jones C.D."/>
            <person name="Jordan W.C."/>
            <person name="Karpen G.H."/>
            <person name="Kataoka E."/>
            <person name="Keightley P.D."/>
            <person name="Kheradpour P."/>
            <person name="Kirkness E.F."/>
            <person name="Koerich L.B."/>
            <person name="Kristiansen K."/>
            <person name="Kudrna D."/>
            <person name="Kulathinal R.J."/>
            <person name="Kumar S."/>
            <person name="Kwok R."/>
            <person name="Lander E."/>
            <person name="Langley C.H."/>
            <person name="Lapoint R."/>
            <person name="Lazzaro B.P."/>
            <person name="Lee S.J."/>
            <person name="Levesque L."/>
            <person name="Li R."/>
            <person name="Lin C.F."/>
            <person name="Lin M.F."/>
            <person name="Lindblad-Toh K."/>
            <person name="Llopart A."/>
            <person name="Long M."/>
            <person name="Low L."/>
            <person name="Lozovsky E."/>
            <person name="Lu J."/>
            <person name="Luo M."/>
            <person name="Machado C.A."/>
            <person name="Makalowski W."/>
            <person name="Marzo M."/>
            <person name="Matsuda M."/>
            <person name="Matzkin L."/>
            <person name="McAllister B."/>
            <person name="McBride C.S."/>
            <person name="McKernan B."/>
            <person name="McKernan K."/>
            <person name="Mendez-Lago M."/>
            <person name="Minx P."/>
            <person name="Mollenhauer M.U."/>
            <person name="Montooth K."/>
            <person name="Mount S.M."/>
            <person name="Mu X."/>
            <person name="Myers E."/>
            <person name="Negre B."/>
            <person name="Newfeld S."/>
            <person name="Nielsen R."/>
            <person name="Noor M.A."/>
            <person name="O'Grady P."/>
            <person name="Pachter L."/>
            <person name="Papaceit M."/>
            <person name="Parisi M.J."/>
            <person name="Parisi M."/>
            <person name="Parts L."/>
            <person name="Pedersen J.S."/>
            <person name="Pesole G."/>
            <person name="Phillippy A.M."/>
            <person name="Ponting C.P."/>
            <person name="Pop M."/>
            <person name="Porcelli D."/>
            <person name="Powell J.R."/>
            <person name="Prohaska S."/>
            <person name="Pruitt K."/>
            <person name="Puig M."/>
            <person name="Quesneville H."/>
            <person name="Ram K.R."/>
            <person name="Rand D."/>
            <person name="Rasmussen M.D."/>
            <person name="Reed L.K."/>
            <person name="Reenan R."/>
            <person name="Reily A."/>
            <person name="Remington K.A."/>
            <person name="Rieger T.T."/>
            <person name="Ritchie M.G."/>
            <person name="Robin C."/>
            <person name="Rogers Y.H."/>
            <person name="Rohde C."/>
            <person name="Rozas J."/>
            <person name="Rubenfield M.J."/>
            <person name="Ruiz A."/>
            <person name="Russo S."/>
            <person name="Salzberg S.L."/>
            <person name="Sanchez-Gracia A."/>
            <person name="Saranga D.J."/>
            <person name="Sato H."/>
            <person name="Schaeffer S.W."/>
            <person name="Schatz M.C."/>
            <person name="Schlenke T."/>
            <person name="Schwartz R."/>
            <person name="Segarra C."/>
            <person name="Singh R.S."/>
            <person name="Sirot L."/>
            <person name="Sirota M."/>
            <person name="Sisneros N.B."/>
            <person name="Smith C.D."/>
            <person name="Smith T.F."/>
            <person name="Spieth J."/>
            <person name="Stage D.E."/>
            <person name="Stark A."/>
            <person name="Stephan W."/>
            <person name="Strausberg R.L."/>
            <person name="Strempel S."/>
            <person name="Sturgill D."/>
            <person name="Sutton G."/>
            <person name="Sutton G.G."/>
            <person name="Tao W."/>
            <person name="Teichmann S."/>
            <person name="Tobari Y.N."/>
            <person name="Tomimura Y."/>
            <person name="Tsolas J.M."/>
            <person name="Valente V.L."/>
            <person name="Venter E."/>
            <person name="Venter J.C."/>
            <person name="Vicario S."/>
            <person name="Vieira F.G."/>
            <person name="Vilella A.J."/>
            <person name="Villasante A."/>
            <person name="Walenz B."/>
            <person name="Wang J."/>
            <person name="Wasserman M."/>
            <person name="Watts T."/>
            <person name="Wilson D."/>
            <person name="Wilson R.K."/>
            <person name="Wing R.A."/>
            <person name="Wolfner M.F."/>
            <person name="Wong A."/>
            <person name="Wong G.K."/>
            <person name="Wu C.I."/>
            <person name="Wu G."/>
            <person name="Yamamoto D."/>
            <person name="Yang H.P."/>
            <person name="Yang S.P."/>
            <person name="Yorke J.A."/>
            <person name="Yoshida K."/>
            <person name="Zdobnov E."/>
            <person name="Zhang P."/>
            <person name="Zhang Y."/>
            <person name="Zimin A.V."/>
            <person name="Baldwin J."/>
            <person name="Abdouelleil A."/>
            <person name="Abdulkadir J."/>
            <person name="Abebe A."/>
            <person name="Abera B."/>
            <person name="Abreu J."/>
            <person name="Acer S.C."/>
            <person name="Aftuck L."/>
            <person name="Alexander A."/>
            <person name="An P."/>
            <person name="Anderson E."/>
            <person name="Anderson S."/>
            <person name="Arachi H."/>
            <person name="Azer M."/>
            <person name="Bachantsang P."/>
            <person name="Barry A."/>
            <person name="Bayul T."/>
            <person name="Berlin A."/>
            <person name="Bessette D."/>
            <person name="Bloom T."/>
            <person name="Blye J."/>
            <person name="Boguslavskiy L."/>
            <person name="Bonnet C."/>
            <person name="Boukhgalter B."/>
            <person name="Bourzgui I."/>
            <person name="Brown A."/>
            <person name="Cahill P."/>
            <person name="Channer S."/>
            <person name="Cheshatsang Y."/>
            <person name="Chuda L."/>
            <person name="Citroen M."/>
            <person name="Collymore A."/>
            <person name="Cooke P."/>
            <person name="Costello M."/>
            <person name="D'Aco K."/>
            <person name="Daza R."/>
            <person name="De Haan G."/>
            <person name="DeGray S."/>
            <person name="DeMaso C."/>
            <person name="Dhargay N."/>
            <person name="Dooley K."/>
            <person name="Dooley E."/>
            <person name="Doricent M."/>
            <person name="Dorje P."/>
            <person name="Dorjee K."/>
            <person name="Dupes A."/>
            <person name="Elong R."/>
            <person name="Falk J."/>
            <person name="Farina A."/>
            <person name="Faro S."/>
            <person name="Ferguson D."/>
            <person name="Fisher S."/>
            <person name="Foley C.D."/>
            <person name="Franke A."/>
            <person name="Friedrich D."/>
            <person name="Gadbois L."/>
            <person name="Gearin G."/>
            <person name="Gearin C.R."/>
            <person name="Giannoukos G."/>
            <person name="Goode T."/>
            <person name="Graham J."/>
            <person name="Grandbois E."/>
            <person name="Grewal S."/>
            <person name="Gyaltsen K."/>
            <person name="Hafez N."/>
            <person name="Hagos B."/>
            <person name="Hall J."/>
            <person name="Henson C."/>
            <person name="Hollinger A."/>
            <person name="Honan T."/>
            <person name="Huard M.D."/>
            <person name="Hughes L."/>
            <person name="Hurhula B."/>
            <person name="Husby M.E."/>
            <person name="Kamat A."/>
            <person name="Kanga B."/>
            <person name="Kashin S."/>
            <person name="Khazanovich D."/>
            <person name="Kisner P."/>
            <person name="Lance K."/>
            <person name="Lara M."/>
            <person name="Lee W."/>
            <person name="Lennon N."/>
            <person name="Letendre F."/>
            <person name="LeVine R."/>
            <person name="Lipovsky A."/>
            <person name="Liu X."/>
            <person name="Liu J."/>
            <person name="Liu S."/>
            <person name="Lokyitsang T."/>
            <person name="Lokyitsang Y."/>
            <person name="Lubonja R."/>
            <person name="Lui A."/>
            <person name="MacDonald P."/>
            <person name="Magnisalis V."/>
            <person name="Maru K."/>
            <person name="Matthews C."/>
            <person name="McCusker W."/>
            <person name="McDonough S."/>
            <person name="Mehta T."/>
            <person name="Meldrim J."/>
            <person name="Meneus L."/>
            <person name="Mihai O."/>
            <person name="Mihalev A."/>
            <person name="Mihova T."/>
            <person name="Mittelman R."/>
            <person name="Mlenga V."/>
            <person name="Montmayeur A."/>
            <person name="Mulrain L."/>
            <person name="Navidi A."/>
            <person name="Naylor J."/>
            <person name="Negash T."/>
            <person name="Nguyen T."/>
            <person name="Nguyen N."/>
            <person name="Nicol R."/>
            <person name="Norbu C."/>
            <person name="Norbu N."/>
            <person name="Novod N."/>
            <person name="O'Neill B."/>
            <person name="Osman S."/>
            <person name="Markiewicz E."/>
            <person name="Oyono O.L."/>
            <person name="Patti C."/>
            <person name="Phunkhang P."/>
            <person name="Pierre F."/>
            <person name="Priest M."/>
            <person name="Raghuraman S."/>
            <person name="Rege F."/>
            <person name="Reyes R."/>
            <person name="Rise C."/>
            <person name="Rogov P."/>
            <person name="Ross K."/>
            <person name="Ryan E."/>
            <person name="Settipalli S."/>
            <person name="Shea T."/>
            <person name="Sherpa N."/>
            <person name="Shi L."/>
            <person name="Shih D."/>
            <person name="Sparrow T."/>
            <person name="Spaulding J."/>
            <person name="Stalker J."/>
            <person name="Stange-Thomann N."/>
            <person name="Stavropoulos S."/>
            <person name="Stone C."/>
            <person name="Strader C."/>
            <person name="Tesfaye S."/>
            <person name="Thomson T."/>
            <person name="Thoulutsang Y."/>
            <person name="Thoulutsang D."/>
            <person name="Topham K."/>
            <person name="Topping I."/>
            <person name="Tsamla T."/>
            <person name="Vassiliev H."/>
            <person name="Vo A."/>
            <person name="Wangchuk T."/>
            <person name="Wangdi T."/>
            <person name="Weiand M."/>
            <person name="Wilkinson J."/>
            <person name="Wilson A."/>
            <person name="Yadav S."/>
            <person name="Young G."/>
            <person name="Yu Q."/>
            <person name="Zembek L."/>
            <person name="Zhong D."/>
            <person name="Zimmer A."/>
            <person name="Zwirko Z."/>
            <person name="Jaffe D.B."/>
            <person name="Alvarez P."/>
            <person name="Brockman W."/>
            <person name="Butler J."/>
            <person name="Chin C."/>
            <person name="Gnerre S."/>
            <person name="Grabherr M."/>
            <person name="Kleber M."/>
            <person name="Mauceli E."/>
            <person name="MacCallum I."/>
        </authorList>
    </citation>
    <scope>NUCLEOTIDE SEQUENCE [LARGE SCALE GENOMIC DNA]</scope>
    <source>
        <strain evidence="15">MSH-3 / Tucson 14011-0111.49</strain>
    </source>
</reference>
<dbReference type="Gene3D" id="3.40.1800.20">
    <property type="match status" value="1"/>
</dbReference>
<dbReference type="AlphaFoldDB" id="B4GFW2"/>
<dbReference type="EMBL" id="CH479182">
    <property type="protein sequence ID" value="EDW34497.1"/>
    <property type="molecule type" value="Genomic_DNA"/>
</dbReference>
<evidence type="ECO:0000256" key="3">
    <source>
        <dbReference type="ARBA" id="ARBA00022737"/>
    </source>
</evidence>